<reference evidence="7 8" key="1">
    <citation type="journal article" date="2016" name="Nat. Commun.">
        <title>Thousands of microbial genomes shed light on interconnected biogeochemical processes in an aquifer system.</title>
        <authorList>
            <person name="Anantharaman K."/>
            <person name="Brown C.T."/>
            <person name="Hug L.A."/>
            <person name="Sharon I."/>
            <person name="Castelle C.J."/>
            <person name="Probst A.J."/>
            <person name="Thomas B.C."/>
            <person name="Singh A."/>
            <person name="Wilkins M.J."/>
            <person name="Karaoz U."/>
            <person name="Brodie E.L."/>
            <person name="Williams K.H."/>
            <person name="Hubbard S.S."/>
            <person name="Banfield J.F."/>
        </authorList>
    </citation>
    <scope>NUCLEOTIDE SEQUENCE [LARGE SCALE GENOMIC DNA]</scope>
</reference>
<dbReference type="SUPFAM" id="SSF58014">
    <property type="entry name" value="Coiled-coil domain of nucleotide exchange factor GrpE"/>
    <property type="match status" value="1"/>
</dbReference>
<comment type="caution">
    <text evidence="7">The sequence shown here is derived from an EMBL/GenBank/DDBJ whole genome shotgun (WGS) entry which is preliminary data.</text>
</comment>
<evidence type="ECO:0000256" key="1">
    <source>
        <dbReference type="ARBA" id="ARBA00009054"/>
    </source>
</evidence>
<dbReference type="CDD" id="cd00446">
    <property type="entry name" value="GrpE"/>
    <property type="match status" value="1"/>
</dbReference>
<dbReference type="SUPFAM" id="SSF51064">
    <property type="entry name" value="Head domain of nucleotide exchange factor GrpE"/>
    <property type="match status" value="1"/>
</dbReference>
<dbReference type="AlphaFoldDB" id="A0A1F5Z7J2"/>
<comment type="function">
    <text evidence="3">Participates actively in the response to hyperosmotic and heat shock by preventing the aggregation of stress-denatured proteins, in association with DnaK and GrpE. It is the nucleotide exchange factor for DnaK and may function as a thermosensor. Unfolded proteins bind initially to DnaJ; upon interaction with the DnaJ-bound protein, DnaK hydrolyzes its bound ATP, resulting in the formation of a stable complex. GrpE releases ADP from DnaK; ATP binding to DnaK triggers the release of the substrate protein, thus completing the reaction cycle. Several rounds of ATP-dependent interactions between DnaJ, DnaK and GrpE are required for fully efficient folding.</text>
</comment>
<evidence type="ECO:0000256" key="6">
    <source>
        <dbReference type="SAM" id="MobiDB-lite"/>
    </source>
</evidence>
<feature type="coiled-coil region" evidence="5">
    <location>
        <begin position="31"/>
        <end position="65"/>
    </location>
</feature>
<dbReference type="Gene3D" id="2.30.22.10">
    <property type="entry name" value="Head domain of nucleotide exchange factor GrpE"/>
    <property type="match status" value="1"/>
</dbReference>
<protein>
    <recommendedName>
        <fullName evidence="3">Protein GrpE</fullName>
    </recommendedName>
    <alternativeName>
        <fullName evidence="3">HSP-70 cofactor</fullName>
    </alternativeName>
</protein>
<feature type="compositionally biased region" description="Polar residues" evidence="6">
    <location>
        <begin position="1"/>
        <end position="13"/>
    </location>
</feature>
<keyword evidence="2 3" id="KW-0143">Chaperone</keyword>
<feature type="compositionally biased region" description="Basic and acidic residues" evidence="6">
    <location>
        <begin position="14"/>
        <end position="31"/>
    </location>
</feature>
<feature type="region of interest" description="Disordered" evidence="6">
    <location>
        <begin position="1"/>
        <end position="31"/>
    </location>
</feature>
<keyword evidence="3" id="KW-0963">Cytoplasm</keyword>
<gene>
    <name evidence="3" type="primary">grpE</name>
    <name evidence="7" type="ORF">A2777_01815</name>
</gene>
<name>A0A1F5Z7J2_9BACT</name>
<evidence type="ECO:0000313" key="7">
    <source>
        <dbReference type="EMBL" id="OGG08102.1"/>
    </source>
</evidence>
<dbReference type="GO" id="GO:0006457">
    <property type="term" value="P:protein folding"/>
    <property type="evidence" value="ECO:0007669"/>
    <property type="project" value="InterPro"/>
</dbReference>
<dbReference type="PANTHER" id="PTHR21237:SF23">
    <property type="entry name" value="GRPE PROTEIN HOMOLOG, MITOCHONDRIAL"/>
    <property type="match status" value="1"/>
</dbReference>
<dbReference type="InterPro" id="IPR000740">
    <property type="entry name" value="GrpE"/>
</dbReference>
<dbReference type="InterPro" id="IPR013805">
    <property type="entry name" value="GrpE_CC"/>
</dbReference>
<keyword evidence="5" id="KW-0175">Coiled coil</keyword>
<dbReference type="InterPro" id="IPR009012">
    <property type="entry name" value="GrpE_head"/>
</dbReference>
<dbReference type="GO" id="GO:0051082">
    <property type="term" value="F:unfolded protein binding"/>
    <property type="evidence" value="ECO:0007669"/>
    <property type="project" value="TreeGrafter"/>
</dbReference>
<evidence type="ECO:0000256" key="4">
    <source>
        <dbReference type="RuleBase" id="RU004478"/>
    </source>
</evidence>
<evidence type="ECO:0000256" key="5">
    <source>
        <dbReference type="SAM" id="Coils"/>
    </source>
</evidence>
<dbReference type="GO" id="GO:0000774">
    <property type="term" value="F:adenyl-nucleotide exchange factor activity"/>
    <property type="evidence" value="ECO:0007669"/>
    <property type="project" value="InterPro"/>
</dbReference>
<dbReference type="GO" id="GO:0042803">
    <property type="term" value="F:protein homodimerization activity"/>
    <property type="evidence" value="ECO:0007669"/>
    <property type="project" value="InterPro"/>
</dbReference>
<comment type="similarity">
    <text evidence="1 3 4">Belongs to the GrpE family.</text>
</comment>
<organism evidence="7 8">
    <name type="scientific">Candidatus Gottesmanbacteria bacterium RIFCSPHIGHO2_01_FULL_40_15</name>
    <dbReference type="NCBI Taxonomy" id="1798376"/>
    <lineage>
        <taxon>Bacteria</taxon>
        <taxon>Candidatus Gottesmaniibacteriota</taxon>
    </lineage>
</organism>
<dbReference type="PANTHER" id="PTHR21237">
    <property type="entry name" value="GRPE PROTEIN"/>
    <property type="match status" value="1"/>
</dbReference>
<dbReference type="HAMAP" id="MF_01151">
    <property type="entry name" value="GrpE"/>
    <property type="match status" value="1"/>
</dbReference>
<dbReference type="EMBL" id="MFJF01000005">
    <property type="protein sequence ID" value="OGG08102.1"/>
    <property type="molecule type" value="Genomic_DNA"/>
</dbReference>
<evidence type="ECO:0000256" key="2">
    <source>
        <dbReference type="ARBA" id="ARBA00023186"/>
    </source>
</evidence>
<comment type="subcellular location">
    <subcellularLocation>
        <location evidence="3">Cytoplasm</location>
    </subcellularLocation>
</comment>
<dbReference type="GO" id="GO:0005737">
    <property type="term" value="C:cytoplasm"/>
    <property type="evidence" value="ECO:0007669"/>
    <property type="project" value="UniProtKB-SubCell"/>
</dbReference>
<sequence length="163" mass="18767">MKKSNNTKTVQENEPNKGKKPDQDKKSELNSDEWKDKYLRALADYRNLERRVSEKAAEVKKFANKDFILKLLPIIDDLETAAKLLPDKGLELILNKFINLLQEENVEKVDCLDRKFDPTFMECVSVTPGKPDNQVIGQIRPAYMMNNQVLRPAQVIVNRKAGH</sequence>
<dbReference type="Pfam" id="PF01025">
    <property type="entry name" value="GrpE"/>
    <property type="match status" value="1"/>
</dbReference>
<comment type="subunit">
    <text evidence="3">Homodimer.</text>
</comment>
<keyword evidence="3" id="KW-0346">Stress response</keyword>
<dbReference type="Gene3D" id="3.90.20.20">
    <property type="match status" value="1"/>
</dbReference>
<dbReference type="Proteomes" id="UP000177354">
    <property type="component" value="Unassembled WGS sequence"/>
</dbReference>
<evidence type="ECO:0000256" key="3">
    <source>
        <dbReference type="HAMAP-Rule" id="MF_01151"/>
    </source>
</evidence>
<evidence type="ECO:0000313" key="8">
    <source>
        <dbReference type="Proteomes" id="UP000177354"/>
    </source>
</evidence>
<accession>A0A1F5Z7J2</accession>
<dbReference type="GO" id="GO:0051087">
    <property type="term" value="F:protein-folding chaperone binding"/>
    <property type="evidence" value="ECO:0007669"/>
    <property type="project" value="InterPro"/>
</dbReference>
<proteinExistence type="inferred from homology"/>
<dbReference type="PRINTS" id="PR00773">
    <property type="entry name" value="GRPEPROTEIN"/>
</dbReference>